<evidence type="ECO:0000256" key="2">
    <source>
        <dbReference type="ARBA" id="ARBA00022723"/>
    </source>
</evidence>
<evidence type="ECO:0008006" key="9">
    <source>
        <dbReference type="Google" id="ProtNLM"/>
    </source>
</evidence>
<evidence type="ECO:0000313" key="7">
    <source>
        <dbReference type="EMBL" id="KAF7182579.1"/>
    </source>
</evidence>
<dbReference type="Proteomes" id="UP000641853">
    <property type="component" value="Unassembled WGS sequence"/>
</dbReference>
<accession>A0A8H6VBY5</accession>
<reference evidence="7" key="1">
    <citation type="submission" date="2020-06" db="EMBL/GenBank/DDBJ databases">
        <title>Draft genome sequences of strains closely related to Aspergillus parafelis and Aspergillus hiratsukae.</title>
        <authorList>
            <person name="Dos Santos R.A.C."/>
            <person name="Rivero-Menendez O."/>
            <person name="Steenwyk J.L."/>
            <person name="Mead M.E."/>
            <person name="Goldman G.H."/>
            <person name="Alastruey-Izquierdo A."/>
            <person name="Rokas A."/>
        </authorList>
    </citation>
    <scope>NUCLEOTIDE SEQUENCE</scope>
    <source>
        <strain evidence="7">CNM-CM7691</strain>
    </source>
</reference>
<feature type="binding site" evidence="5">
    <location>
        <position position="141"/>
    </location>
    <ligand>
        <name>Fe cation</name>
        <dbReference type="ChEBI" id="CHEBI:24875"/>
        <note>catalytic</note>
    </ligand>
</feature>
<evidence type="ECO:0000256" key="4">
    <source>
        <dbReference type="ARBA" id="ARBA00023004"/>
    </source>
</evidence>
<feature type="binding site" evidence="5">
    <location>
        <position position="265"/>
    </location>
    <ligand>
        <name>Fe cation</name>
        <dbReference type="ChEBI" id="CHEBI:24875"/>
        <note>catalytic</note>
    </ligand>
</feature>
<keyword evidence="8" id="KW-1185">Reference proteome</keyword>
<evidence type="ECO:0000256" key="3">
    <source>
        <dbReference type="ARBA" id="ARBA00023002"/>
    </source>
</evidence>
<comment type="cofactor">
    <cofactor evidence="5">
        <name>Fe(2+)</name>
        <dbReference type="ChEBI" id="CHEBI:29033"/>
    </cofactor>
    <text evidence="5">Binds 1 Fe(2+) ion per subunit.</text>
</comment>
<keyword evidence="2 5" id="KW-0479">Metal-binding</keyword>
<gene>
    <name evidence="7" type="ORF">CNMCM7691_002150</name>
</gene>
<feature type="compositionally biased region" description="Basic and acidic residues" evidence="6">
    <location>
        <begin position="464"/>
        <end position="484"/>
    </location>
</feature>
<dbReference type="GO" id="GO:0016121">
    <property type="term" value="P:carotene catabolic process"/>
    <property type="evidence" value="ECO:0007669"/>
    <property type="project" value="TreeGrafter"/>
</dbReference>
<dbReference type="PANTHER" id="PTHR10543:SF89">
    <property type="entry name" value="CAROTENOID 9,10(9',10')-CLEAVAGE DIOXYGENASE 1"/>
    <property type="match status" value="1"/>
</dbReference>
<feature type="binding site" evidence="5">
    <location>
        <position position="192"/>
    </location>
    <ligand>
        <name>Fe cation</name>
        <dbReference type="ChEBI" id="CHEBI:24875"/>
        <note>catalytic</note>
    </ligand>
</feature>
<dbReference type="PANTHER" id="PTHR10543">
    <property type="entry name" value="BETA-CAROTENE DIOXYGENASE"/>
    <property type="match status" value="1"/>
</dbReference>
<evidence type="ECO:0000313" key="8">
    <source>
        <dbReference type="Proteomes" id="UP000641853"/>
    </source>
</evidence>
<protein>
    <recommendedName>
        <fullName evidence="9">Lignostilbene dioxygenase</fullName>
    </recommendedName>
</protein>
<dbReference type="EMBL" id="JACBAG010001771">
    <property type="protein sequence ID" value="KAF7182579.1"/>
    <property type="molecule type" value="Genomic_DNA"/>
</dbReference>
<evidence type="ECO:0000256" key="6">
    <source>
        <dbReference type="SAM" id="MobiDB-lite"/>
    </source>
</evidence>
<proteinExistence type="inferred from homology"/>
<dbReference type="GO" id="GO:0046872">
    <property type="term" value="F:metal ion binding"/>
    <property type="evidence" value="ECO:0007669"/>
    <property type="project" value="UniProtKB-KW"/>
</dbReference>
<name>A0A8H6VBY5_9EURO</name>
<dbReference type="AlphaFoldDB" id="A0A8H6VBY5"/>
<evidence type="ECO:0000256" key="5">
    <source>
        <dbReference type="PIRSR" id="PIRSR604294-1"/>
    </source>
</evidence>
<dbReference type="GO" id="GO:0010436">
    <property type="term" value="F:carotenoid dioxygenase activity"/>
    <property type="evidence" value="ECO:0007669"/>
    <property type="project" value="TreeGrafter"/>
</dbReference>
<dbReference type="InterPro" id="IPR004294">
    <property type="entry name" value="Carotenoid_Oase"/>
</dbReference>
<feature type="binding site" evidence="5">
    <location>
        <position position="458"/>
    </location>
    <ligand>
        <name>Fe cation</name>
        <dbReference type="ChEBI" id="CHEBI:24875"/>
        <note>catalytic</note>
    </ligand>
</feature>
<dbReference type="Pfam" id="PF03055">
    <property type="entry name" value="RPE65"/>
    <property type="match status" value="1"/>
</dbReference>
<keyword evidence="4 5" id="KW-0408">Iron</keyword>
<comment type="caution">
    <text evidence="7">The sequence shown here is derived from an EMBL/GenBank/DDBJ whole genome shotgun (WGS) entry which is preliminary data.</text>
</comment>
<comment type="similarity">
    <text evidence="1">Belongs to the carotenoid oxygenase family.</text>
</comment>
<sequence length="494" mass="55577">MIVRGEIPKEIDGTFYRVMVDPFVSPNPGVVPLDGDGSISAFRFHLGRVDMKMRYIETERYRLERKARKALFGLYWNPFTHHPCVRGAVDSAANTNLVYWAGHLLALKEIALPYAVDPDTLATLKYDPFGSQVRSRTFTAHPKIDPFTNELVVYGYEATGLASLDVVTYTLDSNGTKVEEEWLKAPWSAFIHDCALTVNWLVLVMWPFEASLARMQAGGHHWAWNYSRPAAFIVVPRRKSTKRPSSWAADEKCRVYQWQNCMPLHTAGAWEAEEEDGGIKIWVESSRVLENAFPFFPPDDGRTPDTDAKCDFVRWKLDLSAPSGSSIPDPRVILDLPCEFPRIDERFLTKQYNVVFLDVTVPETTLGGPTVFQNLNGLAMHDHRSGETRLFCPGDNCAVQEPVFIPRSEDAPEGDGWVLAMVEQKAANRCDVVVLDTAQFERPIAVVQLPFHVKAQVHGNWVDSTRRKGTQEQGLVHDPDEKPISGRGPLAPVI</sequence>
<organism evidence="7 8">
    <name type="scientific">Aspergillus felis</name>
    <dbReference type="NCBI Taxonomy" id="1287682"/>
    <lineage>
        <taxon>Eukaryota</taxon>
        <taxon>Fungi</taxon>
        <taxon>Dikarya</taxon>
        <taxon>Ascomycota</taxon>
        <taxon>Pezizomycotina</taxon>
        <taxon>Eurotiomycetes</taxon>
        <taxon>Eurotiomycetidae</taxon>
        <taxon>Eurotiales</taxon>
        <taxon>Aspergillaceae</taxon>
        <taxon>Aspergillus</taxon>
        <taxon>Aspergillus subgen. Fumigati</taxon>
    </lineage>
</organism>
<evidence type="ECO:0000256" key="1">
    <source>
        <dbReference type="ARBA" id="ARBA00006787"/>
    </source>
</evidence>
<keyword evidence="3" id="KW-0560">Oxidoreductase</keyword>
<feature type="region of interest" description="Disordered" evidence="6">
    <location>
        <begin position="462"/>
        <end position="494"/>
    </location>
</feature>